<evidence type="ECO:0000256" key="3">
    <source>
        <dbReference type="ARBA" id="ARBA00022729"/>
    </source>
</evidence>
<evidence type="ECO:0000256" key="5">
    <source>
        <dbReference type="ARBA" id="ARBA00023136"/>
    </source>
</evidence>
<dbReference type="Gene3D" id="2.60.120.1060">
    <property type="entry name" value="NPCBM/NEW2 domain"/>
    <property type="match status" value="1"/>
</dbReference>
<dbReference type="Pfam" id="PF08357">
    <property type="entry name" value="SEFIR"/>
    <property type="match status" value="1"/>
</dbReference>
<proteinExistence type="predicted"/>
<keyword evidence="4" id="KW-1133">Transmembrane helix</keyword>
<dbReference type="GO" id="GO:0016020">
    <property type="term" value="C:membrane"/>
    <property type="evidence" value="ECO:0007669"/>
    <property type="project" value="UniProtKB-SubCell"/>
</dbReference>
<sequence>MVTRRPRVFVSYSHDDENHKTLVRRFAEFLHRHVGLEVHLDQWADGYRIDWAKWAARQLQQADFTLAIASPVYRRRLDGDEPPQIGWGAQFEGAILRNQLSSDIDEYTARILPVVLPGRAIEEIPGFLTPYSASHYRIRQFQLDDPGVRSLVRAIAGRAEHPGPGDEPGAFALPGFVPPARRRKLLLTTELKPVSKGPDVRLGAVGIDGVHYGNGIAYRCSMFCSEPRGVVEYPLGRKYKKFETTVGVLDDASDSQQTGYFEIFLDGVAHPGATVKLGSPAHLAVDVSEVLRLRLVAYRTDTTAHPMLAGARLAGGLSNGLPELGWGDPVLYT</sequence>
<protein>
    <submittedName>
        <fullName evidence="9">TIR domain-containing protein</fullName>
    </submittedName>
</protein>
<dbReference type="Pfam" id="PF08305">
    <property type="entry name" value="NPCBM"/>
    <property type="match status" value="1"/>
</dbReference>
<evidence type="ECO:0000256" key="6">
    <source>
        <dbReference type="ARBA" id="ARBA00023170"/>
    </source>
</evidence>
<evidence type="ECO:0000256" key="4">
    <source>
        <dbReference type="ARBA" id="ARBA00022989"/>
    </source>
</evidence>
<gene>
    <name evidence="9" type="ORF">EIY87_30155</name>
</gene>
<keyword evidence="10" id="KW-1185">Reference proteome</keyword>
<dbReference type="InterPro" id="IPR013222">
    <property type="entry name" value="Glyco_hyd_98_carb-bd"/>
</dbReference>
<dbReference type="SUPFAM" id="SSF49785">
    <property type="entry name" value="Galactose-binding domain-like"/>
    <property type="match status" value="1"/>
</dbReference>
<dbReference type="Proteomes" id="UP000267081">
    <property type="component" value="Unassembled WGS sequence"/>
</dbReference>
<dbReference type="InterPro" id="IPR038637">
    <property type="entry name" value="NPCBM_sf"/>
</dbReference>
<dbReference type="InterPro" id="IPR013568">
    <property type="entry name" value="SEFIR_dom"/>
</dbReference>
<reference evidence="9 10" key="1">
    <citation type="submission" date="2018-12" db="EMBL/GenBank/DDBJ databases">
        <title>Amycolatopsis eburnea sp. nov. actinomycete associate with arbuscular mycorrhiza fungal spore.</title>
        <authorList>
            <person name="Lumyong S."/>
            <person name="Chaiya L."/>
        </authorList>
    </citation>
    <scope>NUCLEOTIDE SEQUENCE [LARGE SCALE GENOMIC DNA]</scope>
    <source>
        <strain evidence="9 10">GLM-1</strain>
    </source>
</reference>
<name>A0A3R9FK89_9PSEU</name>
<evidence type="ECO:0000313" key="9">
    <source>
        <dbReference type="EMBL" id="RSD13934.1"/>
    </source>
</evidence>
<dbReference type="SMART" id="SM00776">
    <property type="entry name" value="NPCBM"/>
    <property type="match status" value="1"/>
</dbReference>
<dbReference type="InterPro" id="IPR008979">
    <property type="entry name" value="Galactose-bd-like_sf"/>
</dbReference>
<comment type="subcellular location">
    <subcellularLocation>
        <location evidence="1">Membrane</location>
        <topology evidence="1">Single-pass type I membrane protein</topology>
    </subcellularLocation>
</comment>
<dbReference type="AlphaFoldDB" id="A0A3R9FK89"/>
<organism evidence="9 10">
    <name type="scientific">Amycolatopsis eburnea</name>
    <dbReference type="NCBI Taxonomy" id="2267691"/>
    <lineage>
        <taxon>Bacteria</taxon>
        <taxon>Bacillati</taxon>
        <taxon>Actinomycetota</taxon>
        <taxon>Actinomycetes</taxon>
        <taxon>Pseudonocardiales</taxon>
        <taxon>Pseudonocardiaceae</taxon>
        <taxon>Amycolatopsis</taxon>
    </lineage>
</organism>
<dbReference type="GO" id="GO:0030368">
    <property type="term" value="F:interleukin-17 receptor activity"/>
    <property type="evidence" value="ECO:0007669"/>
    <property type="project" value="InterPro"/>
</dbReference>
<keyword evidence="7" id="KW-0325">Glycoprotein</keyword>
<comment type="caution">
    <text evidence="9">The sequence shown here is derived from an EMBL/GenBank/DDBJ whole genome shotgun (WGS) entry which is preliminary data.</text>
</comment>
<dbReference type="PANTHER" id="PTHR15583:SF7">
    <property type="entry name" value="INTERLEUKIN CYTOKINE RECEPTOR-RELATED PROTEIN 2"/>
    <property type="match status" value="1"/>
</dbReference>
<dbReference type="InterPro" id="IPR039465">
    <property type="entry name" value="IL-17_rcpt-like"/>
</dbReference>
<feature type="domain" description="SEFIR" evidence="8">
    <location>
        <begin position="5"/>
        <end position="147"/>
    </location>
</feature>
<evidence type="ECO:0000256" key="2">
    <source>
        <dbReference type="ARBA" id="ARBA00022692"/>
    </source>
</evidence>
<keyword evidence="6" id="KW-0675">Receptor</keyword>
<dbReference type="SUPFAM" id="SSF52200">
    <property type="entry name" value="Toll/Interleukin receptor TIR domain"/>
    <property type="match status" value="1"/>
</dbReference>
<dbReference type="OrthoDB" id="3365840at2"/>
<keyword evidence="2" id="KW-0812">Transmembrane</keyword>
<evidence type="ECO:0000256" key="1">
    <source>
        <dbReference type="ARBA" id="ARBA00004479"/>
    </source>
</evidence>
<keyword evidence="3" id="KW-0732">Signal</keyword>
<dbReference type="PROSITE" id="PS51534">
    <property type="entry name" value="SEFIR"/>
    <property type="match status" value="1"/>
</dbReference>
<dbReference type="Gene3D" id="3.40.50.11530">
    <property type="match status" value="1"/>
</dbReference>
<dbReference type="EMBL" id="RSEC01000058">
    <property type="protein sequence ID" value="RSD13934.1"/>
    <property type="molecule type" value="Genomic_DNA"/>
</dbReference>
<accession>A0A3R9FK89</accession>
<dbReference type="PANTHER" id="PTHR15583">
    <property type="entry name" value="INTERLEUKIN-17 RECEPTOR"/>
    <property type="match status" value="1"/>
</dbReference>
<evidence type="ECO:0000313" key="10">
    <source>
        <dbReference type="Proteomes" id="UP000267081"/>
    </source>
</evidence>
<evidence type="ECO:0000256" key="7">
    <source>
        <dbReference type="ARBA" id="ARBA00023180"/>
    </source>
</evidence>
<dbReference type="InterPro" id="IPR035897">
    <property type="entry name" value="Toll_tir_struct_dom_sf"/>
</dbReference>
<evidence type="ECO:0000259" key="8">
    <source>
        <dbReference type="PROSITE" id="PS51534"/>
    </source>
</evidence>
<keyword evidence="5" id="KW-0472">Membrane</keyword>